<proteinExistence type="predicted"/>
<dbReference type="Gene3D" id="3.40.630.40">
    <property type="entry name" value="Zn-dependent exopeptidases"/>
    <property type="match status" value="1"/>
</dbReference>
<sequence>MLRLSVPEIIQKIDSADIFEAVSDDYSFTLKVDDYTPYICGAVHDGHQFRKSLWENCIHTSYERWYEEDPCTKQIVQSQPIVLAGCDSRFEYDLNRPPETAIFDTAWGKQLWKNPLDEKEKKHSLSKHVNFYKVVHALVGKIESIHGKAIVYDMHSYNWKRWDRAVPTWNLGTSNIDNERFGKIAEAWRIKLKGIKLPHNLPQTSLINDTFQGNGYFLKYITHNFKNTLVLATEISKIYCDELTGVIYPEVVKTVEEQLKQLIPLQTEEFLQQI</sequence>
<evidence type="ECO:0000313" key="1">
    <source>
        <dbReference type="EMBL" id="MDT0607660.1"/>
    </source>
</evidence>
<accession>A0ABU3ABV8</accession>
<gene>
    <name evidence="1" type="ORF">RM706_11485</name>
</gene>
<evidence type="ECO:0000313" key="2">
    <source>
        <dbReference type="Proteomes" id="UP001255246"/>
    </source>
</evidence>
<keyword evidence="2" id="KW-1185">Reference proteome</keyword>
<dbReference type="SUPFAM" id="SSF53187">
    <property type="entry name" value="Zn-dependent exopeptidases"/>
    <property type="match status" value="1"/>
</dbReference>
<dbReference type="Pfam" id="PF05013">
    <property type="entry name" value="FGase"/>
    <property type="match status" value="1"/>
</dbReference>
<protein>
    <submittedName>
        <fullName evidence="1">N-formylglutamate amidohydrolase</fullName>
    </submittedName>
</protein>
<organism evidence="1 2">
    <name type="scientific">Croceitalea rosinachiae</name>
    <dbReference type="NCBI Taxonomy" id="3075596"/>
    <lineage>
        <taxon>Bacteria</taxon>
        <taxon>Pseudomonadati</taxon>
        <taxon>Bacteroidota</taxon>
        <taxon>Flavobacteriia</taxon>
        <taxon>Flavobacteriales</taxon>
        <taxon>Flavobacteriaceae</taxon>
        <taxon>Croceitalea</taxon>
    </lineage>
</organism>
<dbReference type="Proteomes" id="UP001255246">
    <property type="component" value="Unassembled WGS sequence"/>
</dbReference>
<reference evidence="1 2" key="1">
    <citation type="submission" date="2023-09" db="EMBL/GenBank/DDBJ databases">
        <authorList>
            <person name="Rey-Velasco X."/>
        </authorList>
    </citation>
    <scope>NUCLEOTIDE SEQUENCE [LARGE SCALE GENOMIC DNA]</scope>
    <source>
        <strain evidence="1 2">F388</strain>
    </source>
</reference>
<comment type="caution">
    <text evidence="1">The sequence shown here is derived from an EMBL/GenBank/DDBJ whole genome shotgun (WGS) entry which is preliminary data.</text>
</comment>
<dbReference type="RefSeq" id="WP_311351593.1">
    <property type="nucleotide sequence ID" value="NZ_JAVRHR010000002.1"/>
</dbReference>
<dbReference type="InterPro" id="IPR007709">
    <property type="entry name" value="N-FG_amidohydro"/>
</dbReference>
<name>A0ABU3ABV8_9FLAO</name>
<dbReference type="EMBL" id="JAVRHR010000002">
    <property type="protein sequence ID" value="MDT0607660.1"/>
    <property type="molecule type" value="Genomic_DNA"/>
</dbReference>